<organism evidence="10 11">
    <name type="scientific">Georgenia faecalis</name>
    <dbReference type="NCBI Taxonomy" id="2483799"/>
    <lineage>
        <taxon>Bacteria</taxon>
        <taxon>Bacillati</taxon>
        <taxon>Actinomycetota</taxon>
        <taxon>Actinomycetes</taxon>
        <taxon>Micrococcales</taxon>
        <taxon>Bogoriellaceae</taxon>
        <taxon>Georgenia</taxon>
    </lineage>
</organism>
<evidence type="ECO:0000256" key="1">
    <source>
        <dbReference type="ARBA" id="ARBA00004651"/>
    </source>
</evidence>
<evidence type="ECO:0000256" key="7">
    <source>
        <dbReference type="ARBA" id="ARBA00023136"/>
    </source>
</evidence>
<dbReference type="Pfam" id="PF01544">
    <property type="entry name" value="CorA"/>
    <property type="match status" value="1"/>
</dbReference>
<evidence type="ECO:0000256" key="5">
    <source>
        <dbReference type="ARBA" id="ARBA00022692"/>
    </source>
</evidence>
<evidence type="ECO:0000256" key="9">
    <source>
        <dbReference type="SAM" id="Phobius"/>
    </source>
</evidence>
<comment type="similarity">
    <text evidence="2">Belongs to the CorA metal ion transporter (MIT) (TC 1.A.35) family.</text>
</comment>
<dbReference type="PANTHER" id="PTHR46494:SF1">
    <property type="entry name" value="CORA FAMILY METAL ION TRANSPORTER (EUROFUNG)"/>
    <property type="match status" value="1"/>
</dbReference>
<dbReference type="RefSeq" id="WP_122823821.1">
    <property type="nucleotide sequence ID" value="NZ_CP033325.1"/>
</dbReference>
<reference evidence="11" key="1">
    <citation type="journal article" date="2019" name="Int. J. Syst. Evol. Microbiol.">
        <title>The Global Catalogue of Microorganisms (GCM) 10K type strain sequencing project: providing services to taxonomists for standard genome sequencing and annotation.</title>
        <authorList>
            <consortium name="The Broad Institute Genomics Platform"/>
            <consortium name="The Broad Institute Genome Sequencing Center for Infectious Disease"/>
            <person name="Wu L."/>
            <person name="Ma J."/>
        </authorList>
    </citation>
    <scope>NUCLEOTIDE SEQUENCE [LARGE SCALE GENOMIC DNA]</scope>
    <source>
        <strain evidence="11">JCM 3369</strain>
    </source>
</reference>
<feature type="transmembrane region" description="Helical" evidence="9">
    <location>
        <begin position="292"/>
        <end position="311"/>
    </location>
</feature>
<dbReference type="EMBL" id="JBHSGF010000005">
    <property type="protein sequence ID" value="MFC4555368.1"/>
    <property type="molecule type" value="Genomic_DNA"/>
</dbReference>
<dbReference type="Gene3D" id="1.20.58.340">
    <property type="entry name" value="Magnesium transport protein CorA, transmembrane region"/>
    <property type="match status" value="2"/>
</dbReference>
<gene>
    <name evidence="10" type="ORF">ACFO3F_08915</name>
</gene>
<evidence type="ECO:0000256" key="2">
    <source>
        <dbReference type="ARBA" id="ARBA00009765"/>
    </source>
</evidence>
<evidence type="ECO:0000256" key="8">
    <source>
        <dbReference type="SAM" id="MobiDB-lite"/>
    </source>
</evidence>
<keyword evidence="11" id="KW-1185">Reference proteome</keyword>
<keyword evidence="7 9" id="KW-0472">Membrane</keyword>
<keyword evidence="5 9" id="KW-0812">Transmembrane</keyword>
<comment type="caution">
    <text evidence="10">The sequence shown here is derived from an EMBL/GenBank/DDBJ whole genome shotgun (WGS) entry which is preliminary data.</text>
</comment>
<dbReference type="Proteomes" id="UP001595955">
    <property type="component" value="Unassembled WGS sequence"/>
</dbReference>
<name>A0ABV9DB22_9MICO</name>
<feature type="region of interest" description="Disordered" evidence="8">
    <location>
        <begin position="353"/>
        <end position="372"/>
    </location>
</feature>
<evidence type="ECO:0000313" key="11">
    <source>
        <dbReference type="Proteomes" id="UP001595955"/>
    </source>
</evidence>
<feature type="transmembrane region" description="Helical" evidence="9">
    <location>
        <begin position="323"/>
        <end position="343"/>
    </location>
</feature>
<feature type="region of interest" description="Disordered" evidence="8">
    <location>
        <begin position="30"/>
        <end position="49"/>
    </location>
</feature>
<evidence type="ECO:0000256" key="6">
    <source>
        <dbReference type="ARBA" id="ARBA00022989"/>
    </source>
</evidence>
<keyword evidence="6 9" id="KW-1133">Transmembrane helix</keyword>
<dbReference type="InterPro" id="IPR002523">
    <property type="entry name" value="MgTranspt_CorA/ZnTranspt_ZntB"/>
</dbReference>
<dbReference type="InterPro" id="IPR045863">
    <property type="entry name" value="CorA_TM1_TM2"/>
</dbReference>
<feature type="compositionally biased region" description="Basic residues" evidence="8">
    <location>
        <begin position="354"/>
        <end position="364"/>
    </location>
</feature>
<dbReference type="SUPFAM" id="SSF143865">
    <property type="entry name" value="CorA soluble domain-like"/>
    <property type="match status" value="1"/>
</dbReference>
<keyword evidence="4" id="KW-1003">Cell membrane</keyword>
<evidence type="ECO:0000313" key="10">
    <source>
        <dbReference type="EMBL" id="MFC4555368.1"/>
    </source>
</evidence>
<dbReference type="InterPro" id="IPR045861">
    <property type="entry name" value="CorA_cytoplasmic_dom"/>
</dbReference>
<sequence length="372" mass="41206">MTTERAQGAPTGVDTRRPVPVDVWVDEPGGWQQWPEGGGPTDLQDGLPQDRGRTWVIAHDTAGLLSAARLMGSQQRTVEALNRHLPANGVRRTRLHPGGDKEVLLTLPTVEFLEATRDVETGWVTALLYDRTVLTVEEGGAHVLATAARQLKEEGPRADQVSHPVLAALLHTLITTAADVEDDVGEAVAATEREVFSSEPAGDMAKQVYDLKREITEARRAIMPVGTVLPELIERLTDAHPEHQRPQWLDRVEVAVDRIDQHLDQEDSLLSDMLNVHLSQVSVQQNEDMRRISAWAAIIAVPTFIAGVYGMNVQHIPTTDWRYGFAFSMALMAASAVVLWFIFRRSGWWGPPRPRSRPHLHRSRPPAAPPPS</sequence>
<dbReference type="SUPFAM" id="SSF144083">
    <property type="entry name" value="Magnesium transport protein CorA, transmembrane region"/>
    <property type="match status" value="1"/>
</dbReference>
<keyword evidence="3" id="KW-0813">Transport</keyword>
<comment type="subcellular location">
    <subcellularLocation>
        <location evidence="1">Cell membrane</location>
        <topology evidence="1">Multi-pass membrane protein</topology>
    </subcellularLocation>
</comment>
<evidence type="ECO:0000256" key="4">
    <source>
        <dbReference type="ARBA" id="ARBA00022475"/>
    </source>
</evidence>
<protein>
    <submittedName>
        <fullName evidence="10">CorA family divalent cation transporter</fullName>
    </submittedName>
</protein>
<evidence type="ECO:0000256" key="3">
    <source>
        <dbReference type="ARBA" id="ARBA00022448"/>
    </source>
</evidence>
<dbReference type="PANTHER" id="PTHR46494">
    <property type="entry name" value="CORA FAMILY METAL ION TRANSPORTER (EUROFUNG)"/>
    <property type="match status" value="1"/>
</dbReference>
<accession>A0ABV9DB22</accession>
<proteinExistence type="inferred from homology"/>